<dbReference type="AlphaFoldDB" id="A0A931ND35"/>
<feature type="signal peptide" evidence="9">
    <location>
        <begin position="1"/>
        <end position="21"/>
    </location>
</feature>
<protein>
    <submittedName>
        <fullName evidence="10">TolC family outer membrane protein</fullName>
    </submittedName>
</protein>
<keyword evidence="4" id="KW-1134">Transmembrane beta strand</keyword>
<dbReference type="SUPFAM" id="SSF56954">
    <property type="entry name" value="Outer membrane efflux proteins (OEP)"/>
    <property type="match status" value="1"/>
</dbReference>
<dbReference type="RefSeq" id="WP_198099753.1">
    <property type="nucleotide sequence ID" value="NZ_JAEDAL010000001.1"/>
</dbReference>
<keyword evidence="3" id="KW-0813">Transport</keyword>
<evidence type="ECO:0000256" key="6">
    <source>
        <dbReference type="ARBA" id="ARBA00023136"/>
    </source>
</evidence>
<name>A0A931ND35_9BURK</name>
<dbReference type="InterPro" id="IPR051906">
    <property type="entry name" value="TolC-like"/>
</dbReference>
<evidence type="ECO:0000256" key="8">
    <source>
        <dbReference type="SAM" id="Coils"/>
    </source>
</evidence>
<evidence type="ECO:0000256" key="4">
    <source>
        <dbReference type="ARBA" id="ARBA00022452"/>
    </source>
</evidence>
<evidence type="ECO:0000313" key="11">
    <source>
        <dbReference type="Proteomes" id="UP000620139"/>
    </source>
</evidence>
<accession>A0A931ND35</accession>
<feature type="coiled-coil region" evidence="8">
    <location>
        <begin position="347"/>
        <end position="403"/>
    </location>
</feature>
<dbReference type="GO" id="GO:0015288">
    <property type="term" value="F:porin activity"/>
    <property type="evidence" value="ECO:0007669"/>
    <property type="project" value="TreeGrafter"/>
</dbReference>
<sequence>MLNRTLLSILLSLTVAPAAWAQDAAAYKSVAEKALASHPEVAARLNAYRAATEGWTAAKATRGPKIGLSADAGQDRYTYEAIPSSTVKRSGVSLTLSQVLWDGLGTQHEVKRSSHERLARYFDLLDATESAALEASRALIDVQRFRRLVSLAADNVAEHRKALQRIESRVKAGVGRGVDLEQAQARLALAESNLITERSNFHDVVARYQRVVGEAPRREAGALAVLDTQLPATVQALAGTAVSQHPAVQSGVEGVRAAQAAVQARESALQPRVEFKAKTGRGHNFNSLEGRRGDSGAEVLLSWNLFDGGADRARVREQVALLGQASDLRDKACRDVTQQAVIAFNDVTKMRDQLQLLQANTDAIERARQAYRQQFDIGQRSLLDMLNAENEAYVAQRALANAQFDRALAAVRTHAALGQLTRVLGLSRVQQDEGAQGWQAAEAAPGRCPTAVTSLDSLL</sequence>
<evidence type="ECO:0000256" key="3">
    <source>
        <dbReference type="ARBA" id="ARBA00022448"/>
    </source>
</evidence>
<evidence type="ECO:0000256" key="2">
    <source>
        <dbReference type="ARBA" id="ARBA00007613"/>
    </source>
</evidence>
<keyword evidence="8" id="KW-0175">Coiled coil</keyword>
<evidence type="ECO:0000256" key="5">
    <source>
        <dbReference type="ARBA" id="ARBA00022692"/>
    </source>
</evidence>
<comment type="subcellular location">
    <subcellularLocation>
        <location evidence="1">Cell outer membrane</location>
    </subcellularLocation>
</comment>
<dbReference type="GO" id="GO:1990281">
    <property type="term" value="C:efflux pump complex"/>
    <property type="evidence" value="ECO:0007669"/>
    <property type="project" value="TreeGrafter"/>
</dbReference>
<evidence type="ECO:0000256" key="9">
    <source>
        <dbReference type="SAM" id="SignalP"/>
    </source>
</evidence>
<dbReference type="PANTHER" id="PTHR30026">
    <property type="entry name" value="OUTER MEMBRANE PROTEIN TOLC"/>
    <property type="match status" value="1"/>
</dbReference>
<dbReference type="InterPro" id="IPR010130">
    <property type="entry name" value="T1SS_OMP_TolC"/>
</dbReference>
<dbReference type="Proteomes" id="UP000620139">
    <property type="component" value="Unassembled WGS sequence"/>
</dbReference>
<dbReference type="GO" id="GO:0015562">
    <property type="term" value="F:efflux transmembrane transporter activity"/>
    <property type="evidence" value="ECO:0007669"/>
    <property type="project" value="InterPro"/>
</dbReference>
<feature type="chain" id="PRO_5036875774" evidence="9">
    <location>
        <begin position="22"/>
        <end position="459"/>
    </location>
</feature>
<reference evidence="10" key="1">
    <citation type="submission" date="2020-12" db="EMBL/GenBank/DDBJ databases">
        <title>The genome sequence of Inhella sp. 4Y17.</title>
        <authorList>
            <person name="Liu Y."/>
        </authorList>
    </citation>
    <scope>NUCLEOTIDE SEQUENCE</scope>
    <source>
        <strain evidence="10">4Y10</strain>
    </source>
</reference>
<dbReference type="GO" id="GO:0009279">
    <property type="term" value="C:cell outer membrane"/>
    <property type="evidence" value="ECO:0007669"/>
    <property type="project" value="UniProtKB-SubCell"/>
</dbReference>
<keyword evidence="9" id="KW-0732">Signal</keyword>
<dbReference type="Gene3D" id="1.20.1600.10">
    <property type="entry name" value="Outer membrane efflux proteins (OEP)"/>
    <property type="match status" value="1"/>
</dbReference>
<gene>
    <name evidence="10" type="ORF">I7X43_04895</name>
</gene>
<comment type="similarity">
    <text evidence="2">Belongs to the outer membrane factor (OMF) (TC 1.B.17) family.</text>
</comment>
<comment type="caution">
    <text evidence="10">The sequence shown here is derived from an EMBL/GenBank/DDBJ whole genome shotgun (WGS) entry which is preliminary data.</text>
</comment>
<keyword evidence="11" id="KW-1185">Reference proteome</keyword>
<keyword evidence="7" id="KW-0998">Cell outer membrane</keyword>
<dbReference type="Pfam" id="PF02321">
    <property type="entry name" value="OEP"/>
    <property type="match status" value="2"/>
</dbReference>
<organism evidence="10 11">
    <name type="scientific">Inhella gelatinilytica</name>
    <dbReference type="NCBI Taxonomy" id="2795030"/>
    <lineage>
        <taxon>Bacteria</taxon>
        <taxon>Pseudomonadati</taxon>
        <taxon>Pseudomonadota</taxon>
        <taxon>Betaproteobacteria</taxon>
        <taxon>Burkholderiales</taxon>
        <taxon>Sphaerotilaceae</taxon>
        <taxon>Inhella</taxon>
    </lineage>
</organism>
<dbReference type="NCBIfam" id="TIGR01844">
    <property type="entry name" value="type_I_sec_TolC"/>
    <property type="match status" value="1"/>
</dbReference>
<keyword evidence="5" id="KW-0812">Transmembrane</keyword>
<evidence type="ECO:0000256" key="1">
    <source>
        <dbReference type="ARBA" id="ARBA00004442"/>
    </source>
</evidence>
<evidence type="ECO:0000256" key="7">
    <source>
        <dbReference type="ARBA" id="ARBA00023237"/>
    </source>
</evidence>
<dbReference type="InterPro" id="IPR003423">
    <property type="entry name" value="OMP_efflux"/>
</dbReference>
<keyword evidence="6" id="KW-0472">Membrane</keyword>
<proteinExistence type="inferred from homology"/>
<evidence type="ECO:0000313" key="10">
    <source>
        <dbReference type="EMBL" id="MBH9552184.1"/>
    </source>
</evidence>
<dbReference type="PANTHER" id="PTHR30026:SF22">
    <property type="entry name" value="OUTER MEMBRANE EFFLUX PROTEIN"/>
    <property type="match status" value="1"/>
</dbReference>
<dbReference type="EMBL" id="JAEDAL010000001">
    <property type="protein sequence ID" value="MBH9552184.1"/>
    <property type="molecule type" value="Genomic_DNA"/>
</dbReference>